<dbReference type="InterPro" id="IPR010155">
    <property type="entry name" value="CRISPR-assoc_prot_Cas5d"/>
</dbReference>
<dbReference type="Gene3D" id="3.30.70.2660">
    <property type="match status" value="1"/>
</dbReference>
<evidence type="ECO:0000313" key="3">
    <source>
        <dbReference type="EMBL" id="VGO14208.1"/>
    </source>
</evidence>
<dbReference type="GO" id="GO:0043571">
    <property type="term" value="P:maintenance of CRISPR repeat elements"/>
    <property type="evidence" value="ECO:0007669"/>
    <property type="project" value="UniProtKB-UniRule"/>
</dbReference>
<keyword evidence="4" id="KW-1185">Reference proteome</keyword>
<dbReference type="EC" id="3.1.-.-" evidence="2"/>
<keyword evidence="2" id="KW-0540">Nuclease</keyword>
<dbReference type="GO" id="GO:0004519">
    <property type="term" value="F:endonuclease activity"/>
    <property type="evidence" value="ECO:0007669"/>
    <property type="project" value="UniProtKB-UniRule"/>
</dbReference>
<reference evidence="3 4" key="1">
    <citation type="submission" date="2019-04" db="EMBL/GenBank/DDBJ databases">
        <authorList>
            <person name="Van Vliet M D."/>
        </authorList>
    </citation>
    <scope>NUCLEOTIDE SEQUENCE [LARGE SCALE GENOMIC DNA]</scope>
    <source>
        <strain evidence="3 4">F1</strain>
    </source>
</reference>
<dbReference type="NCBIfam" id="TIGR01876">
    <property type="entry name" value="cas_Cas5d"/>
    <property type="match status" value="1"/>
</dbReference>
<dbReference type="PIRSF" id="PIRSF029950">
    <property type="entry name" value="Cas_CT1134"/>
    <property type="match status" value="1"/>
</dbReference>
<dbReference type="InterPro" id="IPR021124">
    <property type="entry name" value="CRISPR-assoc_prot_Cas5"/>
</dbReference>
<dbReference type="NCBIfam" id="TIGR02593">
    <property type="entry name" value="CRISPR_cas5"/>
    <property type="match status" value="1"/>
</dbReference>
<keyword evidence="2" id="KW-0378">Hydrolase</keyword>
<protein>
    <recommendedName>
        <fullName evidence="2">pre-crRNA processing endonuclease</fullName>
        <ecNumber evidence="2">3.1.-.-</ecNumber>
    </recommendedName>
</protein>
<dbReference type="EMBL" id="CAAHFG010000001">
    <property type="protein sequence ID" value="VGO14208.1"/>
    <property type="molecule type" value="Genomic_DNA"/>
</dbReference>
<dbReference type="GO" id="GO:0051607">
    <property type="term" value="P:defense response to virus"/>
    <property type="evidence" value="ECO:0007669"/>
    <property type="project" value="UniProtKB-UniRule"/>
</dbReference>
<dbReference type="CDD" id="cd09752">
    <property type="entry name" value="Cas5_I-C"/>
    <property type="match status" value="1"/>
</dbReference>
<dbReference type="RefSeq" id="WP_136079708.1">
    <property type="nucleotide sequence ID" value="NZ_CAAHFG010000001.1"/>
</dbReference>
<keyword evidence="2" id="KW-0694">RNA-binding</keyword>
<name>A0A6C2U2J3_PONDE</name>
<keyword evidence="1 2" id="KW-0051">Antiviral defense</keyword>
<comment type="function">
    <text evidence="2">CRISPR (clustered regularly interspaced short palindromic repeat) is an adaptive immune system that provides protection against mobile genetic elements (viruses, transposable elements and conjugative plasmids). CRISPR clusters contain spacers, sequences complementary to antecedent mobile elements, and target invading nucleic acids. CRISPR clusters are transcribed and processed into CRISPR RNA (crRNA).</text>
</comment>
<comment type="similarity">
    <text evidence="2">Belongs to the CRISPR-associated protein Cas5 family. Subtype I-C/Dvulg subfamily.</text>
</comment>
<dbReference type="GO" id="GO:0003723">
    <property type="term" value="F:RNA binding"/>
    <property type="evidence" value="ECO:0007669"/>
    <property type="project" value="UniProtKB-UniRule"/>
</dbReference>
<proteinExistence type="inferred from homology"/>
<dbReference type="Pfam" id="PF09704">
    <property type="entry name" value="Cas_Cas5d"/>
    <property type="match status" value="1"/>
</dbReference>
<dbReference type="AlphaFoldDB" id="A0A6C2U2J3"/>
<dbReference type="Proteomes" id="UP000366872">
    <property type="component" value="Unassembled WGS sequence"/>
</dbReference>
<evidence type="ECO:0000256" key="2">
    <source>
        <dbReference type="PIRNR" id="PIRNR029950"/>
    </source>
</evidence>
<dbReference type="GO" id="GO:0016787">
    <property type="term" value="F:hydrolase activity"/>
    <property type="evidence" value="ECO:0007669"/>
    <property type="project" value="UniProtKB-KW"/>
</dbReference>
<keyword evidence="2" id="KW-0255">Endonuclease</keyword>
<evidence type="ECO:0000313" key="4">
    <source>
        <dbReference type="Proteomes" id="UP000366872"/>
    </source>
</evidence>
<evidence type="ECO:0000256" key="1">
    <source>
        <dbReference type="ARBA" id="ARBA00023118"/>
    </source>
</evidence>
<organism evidence="3 4">
    <name type="scientific">Pontiella desulfatans</name>
    <dbReference type="NCBI Taxonomy" id="2750659"/>
    <lineage>
        <taxon>Bacteria</taxon>
        <taxon>Pseudomonadati</taxon>
        <taxon>Kiritimatiellota</taxon>
        <taxon>Kiritimatiellia</taxon>
        <taxon>Kiritimatiellales</taxon>
        <taxon>Pontiellaceae</taxon>
        <taxon>Pontiella</taxon>
    </lineage>
</organism>
<sequence length="245" mass="28696">MYDTAKNTIEFRLWGKYALFSDPLTKMGGEKCSYHVPTYEALKGVCKSIYWKPTLIWIVDEVRVMKQVRTQSKGTKLHRYQNETPELSYFTFLHDVEYQVRAHFEFNQHQPNLKEDWVDGKHFAICNRVLKTGGRQDIFLGTRDCQGYVEPCAFGEGIGAYDGLDEMAYGLMFHGFDYPDETGKHELWARFWRPVLRNGIVRFERPESISQDQRKFVRPMTPKTFGINQNVKPNQKEAEEMGVIE</sequence>
<gene>
    <name evidence="3" type="primary">cas5d</name>
    <name evidence="3" type="ORF">PDESU_02767</name>
</gene>
<accession>A0A6C2U2J3</accession>
<dbReference type="InterPro" id="IPR013422">
    <property type="entry name" value="CRISPR-assoc_prot_Cas5_N"/>
</dbReference>